<name>A0ABV1GDT1_9FIRM</name>
<feature type="domain" description="Flavodoxin-like" evidence="6">
    <location>
        <begin position="253"/>
        <end position="391"/>
    </location>
</feature>
<dbReference type="PROSITE" id="PS50902">
    <property type="entry name" value="FLAVODOXIN_LIKE"/>
    <property type="match status" value="1"/>
</dbReference>
<evidence type="ECO:0000256" key="3">
    <source>
        <dbReference type="ARBA" id="ARBA00022448"/>
    </source>
</evidence>
<dbReference type="InterPro" id="IPR036866">
    <property type="entry name" value="RibonucZ/Hydroxyglut_hydro"/>
</dbReference>
<keyword evidence="3" id="KW-0813">Transport</keyword>
<dbReference type="Pfam" id="PF19583">
    <property type="entry name" value="ODP"/>
    <property type="match status" value="1"/>
</dbReference>
<dbReference type="EMBL" id="JBBMFA010000074">
    <property type="protein sequence ID" value="MEQ2519929.1"/>
    <property type="molecule type" value="Genomic_DNA"/>
</dbReference>
<dbReference type="CDD" id="cd07709">
    <property type="entry name" value="flavodiiron_proteins_MBL-fold"/>
    <property type="match status" value="1"/>
</dbReference>
<evidence type="ECO:0000256" key="2">
    <source>
        <dbReference type="ARBA" id="ARBA00007121"/>
    </source>
</evidence>
<gene>
    <name evidence="7" type="ORF">WMO24_05710</name>
</gene>
<dbReference type="SUPFAM" id="SSF52218">
    <property type="entry name" value="Flavoproteins"/>
    <property type="match status" value="1"/>
</dbReference>
<comment type="similarity">
    <text evidence="2">In the N-terminal section; belongs to the zinc metallo-hydrolase group 3 family.</text>
</comment>
<evidence type="ECO:0000256" key="4">
    <source>
        <dbReference type="ARBA" id="ARBA00022982"/>
    </source>
</evidence>
<evidence type="ECO:0000256" key="1">
    <source>
        <dbReference type="ARBA" id="ARBA00001962"/>
    </source>
</evidence>
<dbReference type="InterPro" id="IPR045761">
    <property type="entry name" value="ODP_dom"/>
</dbReference>
<comment type="cofactor">
    <cofactor evidence="1">
        <name>Fe cation</name>
        <dbReference type="ChEBI" id="CHEBI:24875"/>
    </cofactor>
</comment>
<accession>A0ABV1GDT1</accession>
<dbReference type="RefSeq" id="WP_349215360.1">
    <property type="nucleotide sequence ID" value="NZ_JBBMFA010000074.1"/>
</dbReference>
<dbReference type="InterPro" id="IPR016440">
    <property type="entry name" value="Rubredoxin-O_OxRdtase"/>
</dbReference>
<dbReference type="InterPro" id="IPR008254">
    <property type="entry name" value="Flavodoxin/NO_synth"/>
</dbReference>
<sequence>MGAIKAKEHIWYVGVQDPDLRVFDIIMHSDYGTSYNAYLVQGTEKTVLFETSKAKFFDEFLDNIRQVTDPAKIDYIVVDHTEPDHTGSMEKLLELAPNATVLGSGTAITFLKEIVNHPFNAKAVSEKDRIDLGGLTLTFLSVPMLHWPDSMYTYIPELKALFTCDSFGCHYADERVFNDLIEGDFTEAYKYYFDNIIGPFKNPFMLKALDRIKDLPIEFVGNGHGPVLRSNIQHYFDLYRAWSTPQPRDKKVVAVAYVSAYGYTRQLAEQICKGLSESGVEVKCFDLVSDDNAAAKAAIADADGFLLGSPTLVGDALPPVYEMLIGLNPIIHKGKFAAAFGSYGWSGEAVPNLTARLQQLKLNMPLEGMKVRFKPTQTDLDAAKQYGLAFGNAVRGV</sequence>
<dbReference type="InterPro" id="IPR051285">
    <property type="entry name" value="NADH_oxidoreductase_modular"/>
</dbReference>
<organism evidence="7 8">
    <name type="scientific">Ruthenibacterium intestinale</name>
    <dbReference type="NCBI Taxonomy" id="3133163"/>
    <lineage>
        <taxon>Bacteria</taxon>
        <taxon>Bacillati</taxon>
        <taxon>Bacillota</taxon>
        <taxon>Clostridia</taxon>
        <taxon>Eubacteriales</taxon>
        <taxon>Oscillospiraceae</taxon>
        <taxon>Ruthenibacterium</taxon>
    </lineage>
</organism>
<keyword evidence="4" id="KW-0249">Electron transport</keyword>
<dbReference type="PANTHER" id="PTHR32145:SF11">
    <property type="entry name" value="DIFLAVIN FLAVOPROTEIN A 2-RELATED"/>
    <property type="match status" value="1"/>
</dbReference>
<proteinExistence type="inferred from homology"/>
<evidence type="ECO:0000256" key="5">
    <source>
        <dbReference type="ARBA" id="ARBA00023004"/>
    </source>
</evidence>
<dbReference type="InterPro" id="IPR029039">
    <property type="entry name" value="Flavoprotein-like_sf"/>
</dbReference>
<dbReference type="PANTHER" id="PTHR32145">
    <property type="entry name" value="DIFLAVIN FLAVOPROTEIN A 2-RELATED"/>
    <property type="match status" value="1"/>
</dbReference>
<dbReference type="SMART" id="SM00849">
    <property type="entry name" value="Lactamase_B"/>
    <property type="match status" value="1"/>
</dbReference>
<evidence type="ECO:0000313" key="8">
    <source>
        <dbReference type="Proteomes" id="UP001477672"/>
    </source>
</evidence>
<keyword evidence="8" id="KW-1185">Reference proteome</keyword>
<dbReference type="Proteomes" id="UP001477672">
    <property type="component" value="Unassembled WGS sequence"/>
</dbReference>
<dbReference type="Gene3D" id="3.60.15.10">
    <property type="entry name" value="Ribonuclease Z/Hydroxyacylglutathione hydrolase-like"/>
    <property type="match status" value="1"/>
</dbReference>
<dbReference type="Pfam" id="PF00258">
    <property type="entry name" value="Flavodoxin_1"/>
    <property type="match status" value="1"/>
</dbReference>
<protein>
    <submittedName>
        <fullName evidence="7">FprA family A-type flavoprotein</fullName>
    </submittedName>
</protein>
<dbReference type="SUPFAM" id="SSF56281">
    <property type="entry name" value="Metallo-hydrolase/oxidoreductase"/>
    <property type="match status" value="1"/>
</dbReference>
<dbReference type="InterPro" id="IPR001279">
    <property type="entry name" value="Metallo-B-lactamas"/>
</dbReference>
<dbReference type="Gene3D" id="3.40.50.360">
    <property type="match status" value="1"/>
</dbReference>
<evidence type="ECO:0000259" key="6">
    <source>
        <dbReference type="PROSITE" id="PS50902"/>
    </source>
</evidence>
<dbReference type="PIRSF" id="PIRSF005243">
    <property type="entry name" value="ROO"/>
    <property type="match status" value="1"/>
</dbReference>
<keyword evidence="5" id="KW-0408">Iron</keyword>
<comment type="caution">
    <text evidence="7">The sequence shown here is derived from an EMBL/GenBank/DDBJ whole genome shotgun (WGS) entry which is preliminary data.</text>
</comment>
<evidence type="ECO:0000313" key="7">
    <source>
        <dbReference type="EMBL" id="MEQ2519929.1"/>
    </source>
</evidence>
<reference evidence="7 8" key="1">
    <citation type="submission" date="2024-03" db="EMBL/GenBank/DDBJ databases">
        <title>Human intestinal bacterial collection.</title>
        <authorList>
            <person name="Pauvert C."/>
            <person name="Hitch T.C.A."/>
            <person name="Clavel T."/>
        </authorList>
    </citation>
    <scope>NUCLEOTIDE SEQUENCE [LARGE SCALE GENOMIC DNA]</scope>
    <source>
        <strain evidence="7 8">CLA-JM-H11</strain>
    </source>
</reference>